<keyword evidence="3" id="KW-1185">Reference proteome</keyword>
<dbReference type="AlphaFoldDB" id="A0A1E5RKU8"/>
<name>A0A1E5RKU8_9ASCO</name>
<dbReference type="Proteomes" id="UP000095605">
    <property type="component" value="Unassembled WGS sequence"/>
</dbReference>
<protein>
    <submittedName>
        <fullName evidence="2">Uncharacterized protein</fullName>
    </submittedName>
</protein>
<proteinExistence type="predicted"/>
<accession>A0A1E5RKU8</accession>
<organism evidence="2 3">
    <name type="scientific">Hanseniaspora opuntiae</name>
    <dbReference type="NCBI Taxonomy" id="211096"/>
    <lineage>
        <taxon>Eukaryota</taxon>
        <taxon>Fungi</taxon>
        <taxon>Dikarya</taxon>
        <taxon>Ascomycota</taxon>
        <taxon>Saccharomycotina</taxon>
        <taxon>Saccharomycetes</taxon>
        <taxon>Saccharomycodales</taxon>
        <taxon>Saccharomycodaceae</taxon>
        <taxon>Hanseniaspora</taxon>
    </lineage>
</organism>
<reference evidence="3" key="1">
    <citation type="journal article" date="2016" name="Genome Announc.">
        <title>Genome sequences of three species of Hanseniaspora isolated from spontaneous wine fermentations.</title>
        <authorList>
            <person name="Sternes P.R."/>
            <person name="Lee D."/>
            <person name="Kutyna D.R."/>
            <person name="Borneman A.R."/>
        </authorList>
    </citation>
    <scope>NUCLEOTIDE SEQUENCE [LARGE SCALE GENOMIC DNA]</scope>
    <source>
        <strain evidence="3">AWRI3578</strain>
    </source>
</reference>
<gene>
    <name evidence="2" type="ORF">AWRI3578_g1974</name>
</gene>
<evidence type="ECO:0000313" key="3">
    <source>
        <dbReference type="Proteomes" id="UP000095605"/>
    </source>
</evidence>
<evidence type="ECO:0000313" key="2">
    <source>
        <dbReference type="EMBL" id="OEJ87539.1"/>
    </source>
</evidence>
<feature type="region of interest" description="Disordered" evidence="1">
    <location>
        <begin position="53"/>
        <end position="80"/>
    </location>
</feature>
<sequence>MSSSDGSTASYTSTTGAIVNTYISLLATQTSESQSASTSSSLDDQSSSQVLSSTVSSTASSTSSATTTVQETSKNSGNMNKYQSNTVLVSLGIWIGFLFA</sequence>
<feature type="compositionally biased region" description="Low complexity" evidence="1">
    <location>
        <begin position="53"/>
        <end position="73"/>
    </location>
</feature>
<comment type="caution">
    <text evidence="2">The sequence shown here is derived from an EMBL/GenBank/DDBJ whole genome shotgun (WGS) entry which is preliminary data.</text>
</comment>
<evidence type="ECO:0000256" key="1">
    <source>
        <dbReference type="SAM" id="MobiDB-lite"/>
    </source>
</evidence>
<dbReference type="EMBL" id="LPNL01000004">
    <property type="protein sequence ID" value="OEJ87539.1"/>
    <property type="molecule type" value="Genomic_DNA"/>
</dbReference>